<organism evidence="1">
    <name type="scientific">Burkholderia gladioli</name>
    <name type="common">Pseudomonas marginata</name>
    <name type="synonym">Phytomonas marginata</name>
    <dbReference type="NCBI Taxonomy" id="28095"/>
    <lineage>
        <taxon>Bacteria</taxon>
        <taxon>Pseudomonadati</taxon>
        <taxon>Pseudomonadota</taxon>
        <taxon>Betaproteobacteria</taxon>
        <taxon>Burkholderiales</taxon>
        <taxon>Burkholderiaceae</taxon>
        <taxon>Burkholderia</taxon>
    </lineage>
</organism>
<name>A0A2Z4XG44_BURGA</name>
<dbReference type="EMBL" id="MH171092">
    <property type="protein sequence ID" value="AXA20089.1"/>
    <property type="molecule type" value="Genomic_DNA"/>
</dbReference>
<proteinExistence type="predicted"/>
<sequence>MSDLPPRFAKSAAVERRFSQTKQGCNAGFARAMPGLVSFFTPQFADMNKLIDYWRATVACGRMGEGMSERGRHTEFSVVLLRNRDSAPVFGVVLRA</sequence>
<reference evidence="1" key="1">
    <citation type="journal article" date="2018" name="Nat. Commun.">
        <title>An antifungal polyketide associated with horizontally acquired genes supports symbiont-mediated defense in Lagria villosa beetles.</title>
        <authorList>
            <person name="Florez L.V."/>
            <person name="Scherlach K."/>
            <person name="Miller I.J."/>
            <person name="Rodrigues A."/>
            <person name="Kwan J.C."/>
            <person name="Hertweck C."/>
            <person name="Kaltenpoth M."/>
        </authorList>
    </citation>
    <scope>NUCLEOTIDE SEQUENCE</scope>
    <source>
        <strain evidence="1">Lv-StB</strain>
    </source>
</reference>
<protein>
    <submittedName>
        <fullName evidence="1">Uncharacterized protein</fullName>
    </submittedName>
</protein>
<evidence type="ECO:0000313" key="1">
    <source>
        <dbReference type="EMBL" id="AXA20089.1"/>
    </source>
</evidence>
<dbReference type="AlphaFoldDB" id="A0A2Z4XG44"/>
<accession>A0A2Z4XG44</accession>